<dbReference type="GO" id="GO:0005634">
    <property type="term" value="C:nucleus"/>
    <property type="evidence" value="ECO:0007669"/>
    <property type="project" value="InterPro"/>
</dbReference>
<sequence>MIGAVVAITGFRDPAVVNQIASLVNWMGGSMRRKLDQNVTHLVAFRCAGEKVRKAALTSVNVATMKVSWVEDAWNLRHSNPELNACDPDFVNQHRGKVFQECCLFFIGFSQNSETLAELEAIAKEHDGTLAKDLSDERLTHVVVADDWHKRSDIVDMSALLVGPNTTTKVSSPSPSSCLTELDLHARLTEVAFRVPVLRLDWFWKSLQSTYICHPQDFLYIHNARATDSPYASFLSSQRASVDPFSPQVAHRPSTETLGKENRSPHQDASECELAFQSCISPTNIEQSMLQRNDENADHHISREEVIAQLADPLLILSSNCRHSRGANSFILPETPSPPSSSTHNCSTLSMELHGKLQSNEDIEEKSKSPNSRTPLEAIKTSFEHSPHRYRASPNAADKRTPLQSRLKDRQHRVFEFLLTERNYLNILEYLTQTAFSEVLAEDQVGGPILPRAEADIVFGKLTPIYQLHKRLQSRLAELEGTWNMETSQLGEIVLPYIDEMEKVYSHYMQFYSAPHLQQLGREYPRFLAFMRQVERRKESGRQSLSDLLVRPVQRLPSMLLLIQGIIKFTPTSHPDYDDMSAFASKLSGILEHINMRLKKNEEHISLLNLYHDISGAPPEMLSSSRSLVRQLNVFQLDINASGAPTCEPVILFLLTDCLEIARPKKRNTGDNHAIQAALEAVESGSHSSLATGIYDEAVGGGEDASVAGNSSIGGSRRSTSISRAGSGASGVTKFGRGPDGKKRHKFAHLLLLKLQDIKRVLDLNTMSPERAAFSLIVRGASEEHDQMFTFCLAASFTATAAIASGKCPEAVESAVAAVTAGRRPSSFKDVRSEVAAGDNAEGTKETEGISSIAEVQVEEVDEEGGIEEGSAVAKLQHCVHEAKTSFLRRLCRNIMQVSFVASSPEDLLVEMQPEVVLAFDLDTVFSSVGNGSFKSKKFSRHLGRAISMKTPRRPANTRNANGPSTMSYHYECNSATRQGGRRVPSHVSGPPLGALESASSMALSSSISLLSTAAATAEKENRHHYNNVSSGFATPSRPSVLGSIFTGLLLHTTKATPMKSPTRVVNKFDETMEAESQLLNESYVSQDASITPTVANTAVVANSVTVSASKAEQKNLWLELISDEEGEEGTSGGRKNLCDGGNEEDDVVSVDSSSSSGPWPGFFPPPVPSTVTNKKTKKDLTAATSSTTSLRSNCSCSARDGSHARQSFGGLMNATRKSIYHSFLAGIRRSKLPERKHQHQRQQCQRNQQHTAPNSGSLSRVAPLATADEDECNEEDVVVKDVSGGGKASWLMRHQPPPRFRSVDLRTPGTASLDKSASECNLSLRVNRPISRVPATSSSTSIKNLFTSPFRVPTAPPLRKSIAAATQLVGKSKITQRNPSPESITSWSSLITLGEGRGEDAADVEVVMRRRPADSSLDTCSMIVHPSPSLLASSSSYFKKLKVGKKSKFRRPCGSAIFHRTRSEMVVKEEEQERESAVTIEESSSGQSSSNAGSSSRRESFFQRAFFFK</sequence>
<dbReference type="InterPro" id="IPR036420">
    <property type="entry name" value="BRCT_dom_sf"/>
</dbReference>
<dbReference type="PANTHER" id="PTHR16777:SF2">
    <property type="entry name" value="PROTEIN ECT2"/>
    <property type="match status" value="1"/>
</dbReference>
<feature type="region of interest" description="Disordered" evidence="1">
    <location>
        <begin position="1467"/>
        <end position="1500"/>
    </location>
</feature>
<feature type="region of interest" description="Disordered" evidence="1">
    <location>
        <begin position="245"/>
        <end position="267"/>
    </location>
</feature>
<dbReference type="InterPro" id="IPR000219">
    <property type="entry name" value="DH_dom"/>
</dbReference>
<dbReference type="InterPro" id="IPR001357">
    <property type="entry name" value="BRCT_dom"/>
</dbReference>
<dbReference type="OrthoDB" id="9997817at2759"/>
<evidence type="ECO:0000313" key="6">
    <source>
        <dbReference type="WBParaSite" id="EgrG_000481600"/>
    </source>
</evidence>
<dbReference type="Proteomes" id="UP000492820">
    <property type="component" value="Unassembled WGS sequence"/>
</dbReference>
<dbReference type="GO" id="GO:0000281">
    <property type="term" value="P:mitotic cytokinesis"/>
    <property type="evidence" value="ECO:0007669"/>
    <property type="project" value="TreeGrafter"/>
</dbReference>
<dbReference type="PROSITE" id="PS00018">
    <property type="entry name" value="EF_HAND_1"/>
    <property type="match status" value="1"/>
</dbReference>
<dbReference type="GO" id="GO:0007399">
    <property type="term" value="P:nervous system development"/>
    <property type="evidence" value="ECO:0007669"/>
    <property type="project" value="TreeGrafter"/>
</dbReference>
<gene>
    <name evidence="4" type="ORF">EgrG_000481600</name>
</gene>
<dbReference type="SUPFAM" id="SSF48065">
    <property type="entry name" value="DBL homology domain (DH-domain)"/>
    <property type="match status" value="1"/>
</dbReference>
<dbReference type="GO" id="GO:0005096">
    <property type="term" value="F:GTPase activator activity"/>
    <property type="evidence" value="ECO:0007669"/>
    <property type="project" value="InterPro"/>
</dbReference>
<feature type="compositionally biased region" description="Low complexity" evidence="1">
    <location>
        <begin position="708"/>
        <end position="731"/>
    </location>
</feature>
<feature type="region of interest" description="Disordered" evidence="1">
    <location>
        <begin position="1123"/>
        <end position="1185"/>
    </location>
</feature>
<evidence type="ECO:0000259" key="2">
    <source>
        <dbReference type="PROSITE" id="PS50010"/>
    </source>
</evidence>
<evidence type="ECO:0000313" key="4">
    <source>
        <dbReference type="EMBL" id="CDS19504.1"/>
    </source>
</evidence>
<dbReference type="Gene3D" id="1.20.900.10">
    <property type="entry name" value="Dbl homology (DH) domain"/>
    <property type="match status" value="1"/>
</dbReference>
<feature type="domain" description="BRCT" evidence="3">
    <location>
        <begin position="1"/>
        <end position="72"/>
    </location>
</feature>
<organism evidence="4">
    <name type="scientific">Echinococcus granulosus</name>
    <name type="common">Hydatid tapeworm</name>
    <dbReference type="NCBI Taxonomy" id="6210"/>
    <lineage>
        <taxon>Eukaryota</taxon>
        <taxon>Metazoa</taxon>
        <taxon>Spiralia</taxon>
        <taxon>Lophotrochozoa</taxon>
        <taxon>Platyhelminthes</taxon>
        <taxon>Cestoda</taxon>
        <taxon>Eucestoda</taxon>
        <taxon>Cyclophyllidea</taxon>
        <taxon>Taeniidae</taxon>
        <taxon>Echinococcus</taxon>
        <taxon>Echinococcus granulosus group</taxon>
    </lineage>
</organism>
<dbReference type="InterPro" id="IPR026817">
    <property type="entry name" value="Ect2"/>
</dbReference>
<reference evidence="6" key="3">
    <citation type="submission" date="2020-10" db="UniProtKB">
        <authorList>
            <consortium name="WormBaseParasite"/>
        </authorList>
    </citation>
    <scope>IDENTIFICATION</scope>
</reference>
<dbReference type="GO" id="GO:0005938">
    <property type="term" value="C:cell cortex"/>
    <property type="evidence" value="ECO:0007669"/>
    <property type="project" value="TreeGrafter"/>
</dbReference>
<dbReference type="WBParaSite" id="EgrG_000481600">
    <property type="protein sequence ID" value="EgrG_000481600"/>
    <property type="gene ID" value="EgrG_000481600"/>
</dbReference>
<feature type="region of interest" description="Disordered" evidence="1">
    <location>
        <begin position="706"/>
        <end position="740"/>
    </location>
</feature>
<dbReference type="EMBL" id="LK028579">
    <property type="protein sequence ID" value="CDS19504.1"/>
    <property type="molecule type" value="Genomic_DNA"/>
</dbReference>
<protein>
    <submittedName>
        <fullName evidence="4 6">Protein ect2</fullName>
    </submittedName>
</protein>
<dbReference type="SMART" id="SM00292">
    <property type="entry name" value="BRCT"/>
    <property type="match status" value="2"/>
</dbReference>
<proteinExistence type="predicted"/>
<reference evidence="4 5" key="1">
    <citation type="journal article" date="2013" name="Nature">
        <title>The genomes of four tapeworm species reveal adaptations to parasitism.</title>
        <authorList>
            <person name="Tsai I.J."/>
            <person name="Zarowiecki M."/>
            <person name="Holroyd N."/>
            <person name="Garciarrubio A."/>
            <person name="Sanchez-Flores A."/>
            <person name="Brooks K.L."/>
            <person name="Tracey A."/>
            <person name="Bobes R.J."/>
            <person name="Fragoso G."/>
            <person name="Sciutto E."/>
            <person name="Aslett M."/>
            <person name="Beasley H."/>
            <person name="Bennett H.M."/>
            <person name="Cai J."/>
            <person name="Camicia F."/>
            <person name="Clark R."/>
            <person name="Cucher M."/>
            <person name="De Silva N."/>
            <person name="Day T.A."/>
            <person name="Deplazes P."/>
            <person name="Estrada K."/>
            <person name="Fernandez C."/>
            <person name="Holland P.W."/>
            <person name="Hou J."/>
            <person name="Hu S."/>
            <person name="Huckvale T."/>
            <person name="Hung S.S."/>
            <person name="Kamenetzky L."/>
            <person name="Keane J.A."/>
            <person name="Kiss F."/>
            <person name="Koziol U."/>
            <person name="Lambert O."/>
            <person name="Liu K."/>
            <person name="Luo X."/>
            <person name="Luo Y."/>
            <person name="Macchiaroli N."/>
            <person name="Nichol S."/>
            <person name="Paps J."/>
            <person name="Parkinson J."/>
            <person name="Pouchkina-Stantcheva N."/>
            <person name="Riddiford N."/>
            <person name="Rosenzvit M."/>
            <person name="Salinas G."/>
            <person name="Wasmuth J.D."/>
            <person name="Zamanian M."/>
            <person name="Zheng Y."/>
            <person name="Cai X."/>
            <person name="Soberon X."/>
            <person name="Olson P.D."/>
            <person name="Laclette J.P."/>
            <person name="Brehm K."/>
            <person name="Berriman M."/>
            <person name="Garciarrubio A."/>
            <person name="Bobes R.J."/>
            <person name="Fragoso G."/>
            <person name="Sanchez-Flores A."/>
            <person name="Estrada K."/>
            <person name="Cevallos M.A."/>
            <person name="Morett E."/>
            <person name="Gonzalez V."/>
            <person name="Portillo T."/>
            <person name="Ochoa-Leyva A."/>
            <person name="Jose M.V."/>
            <person name="Sciutto E."/>
            <person name="Landa A."/>
            <person name="Jimenez L."/>
            <person name="Valdes V."/>
            <person name="Carrero J.C."/>
            <person name="Larralde C."/>
            <person name="Morales-Montor J."/>
            <person name="Limon-Lason J."/>
            <person name="Soberon X."/>
            <person name="Laclette J.P."/>
        </authorList>
    </citation>
    <scope>NUCLEOTIDE SEQUENCE [LARGE SCALE GENOMIC DNA]</scope>
</reference>
<dbReference type="Pfam" id="PF12738">
    <property type="entry name" value="PTCB-BRCT"/>
    <property type="match status" value="1"/>
</dbReference>
<evidence type="ECO:0000256" key="1">
    <source>
        <dbReference type="SAM" id="MobiDB-lite"/>
    </source>
</evidence>
<feature type="compositionally biased region" description="Low complexity" evidence="1">
    <location>
        <begin position="1478"/>
        <end position="1496"/>
    </location>
</feature>
<evidence type="ECO:0000313" key="5">
    <source>
        <dbReference type="Proteomes" id="UP000492820"/>
    </source>
</evidence>
<dbReference type="PROSITE" id="PS50172">
    <property type="entry name" value="BRCT"/>
    <property type="match status" value="2"/>
</dbReference>
<feature type="domain" description="DH" evidence="2">
    <location>
        <begin position="409"/>
        <end position="597"/>
    </location>
</feature>
<dbReference type="Pfam" id="PF00621">
    <property type="entry name" value="RhoGEF"/>
    <property type="match status" value="1"/>
</dbReference>
<dbReference type="Gene3D" id="3.40.50.10190">
    <property type="entry name" value="BRCT domain"/>
    <property type="match status" value="2"/>
</dbReference>
<reference evidence="4" key="2">
    <citation type="submission" date="2014-06" db="EMBL/GenBank/DDBJ databases">
        <authorList>
            <person name="Aslett M."/>
        </authorList>
    </citation>
    <scope>NUCLEOTIDE SEQUENCE</scope>
</reference>
<dbReference type="InterPro" id="IPR018247">
    <property type="entry name" value="EF_Hand_1_Ca_BS"/>
</dbReference>
<evidence type="ECO:0000259" key="3">
    <source>
        <dbReference type="PROSITE" id="PS50172"/>
    </source>
</evidence>
<dbReference type="PROSITE" id="PS50010">
    <property type="entry name" value="DH_2"/>
    <property type="match status" value="1"/>
</dbReference>
<feature type="region of interest" description="Disordered" evidence="1">
    <location>
        <begin position="383"/>
        <end position="403"/>
    </location>
</feature>
<dbReference type="SUPFAM" id="SSF52113">
    <property type="entry name" value="BRCT domain"/>
    <property type="match status" value="2"/>
</dbReference>
<dbReference type="GO" id="GO:2000431">
    <property type="term" value="P:regulation of cytokinesis, actomyosin contractile ring assembly"/>
    <property type="evidence" value="ECO:0007669"/>
    <property type="project" value="InterPro"/>
</dbReference>
<feature type="compositionally biased region" description="Low complexity" evidence="1">
    <location>
        <begin position="1150"/>
        <end position="1161"/>
    </location>
</feature>
<name>A0A068WPD8_ECHGR</name>
<dbReference type="InterPro" id="IPR035899">
    <property type="entry name" value="DBL_dom_sf"/>
</dbReference>
<dbReference type="CDD" id="cd00160">
    <property type="entry name" value="RhoGEF"/>
    <property type="match status" value="1"/>
</dbReference>
<dbReference type="PANTHER" id="PTHR16777">
    <property type="entry name" value="PROTEIN ECT2"/>
    <property type="match status" value="1"/>
</dbReference>
<feature type="domain" description="BRCT" evidence="3">
    <location>
        <begin position="94"/>
        <end position="220"/>
    </location>
</feature>
<feature type="compositionally biased region" description="Low complexity" evidence="1">
    <location>
        <begin position="1242"/>
        <end position="1251"/>
    </location>
</feature>
<dbReference type="GO" id="GO:0005085">
    <property type="term" value="F:guanyl-nucleotide exchange factor activity"/>
    <property type="evidence" value="ECO:0007669"/>
    <property type="project" value="InterPro"/>
</dbReference>
<accession>A0A068WPD8</accession>
<feature type="compositionally biased region" description="Basic and acidic residues" evidence="1">
    <location>
        <begin position="258"/>
        <end position="267"/>
    </location>
</feature>
<feature type="compositionally biased region" description="Basic and acidic residues" evidence="1">
    <location>
        <begin position="1467"/>
        <end position="1477"/>
    </location>
</feature>
<dbReference type="SMART" id="SM00325">
    <property type="entry name" value="RhoGEF"/>
    <property type="match status" value="1"/>
</dbReference>
<feature type="region of interest" description="Disordered" evidence="1">
    <location>
        <begin position="1233"/>
        <end position="1274"/>
    </location>
</feature>